<feature type="domain" description="B5" evidence="19">
    <location>
        <begin position="403"/>
        <end position="478"/>
    </location>
</feature>
<comment type="caution">
    <text evidence="20">The sequence shown here is derived from an EMBL/GenBank/DDBJ whole genome shotgun (WGS) entry which is preliminary data.</text>
</comment>
<dbReference type="GO" id="GO:0000287">
    <property type="term" value="F:magnesium ion binding"/>
    <property type="evidence" value="ECO:0007669"/>
    <property type="project" value="UniProtKB-UniRule"/>
</dbReference>
<keyword evidence="8 15" id="KW-0547">Nucleotide-binding</keyword>
<evidence type="ECO:0000259" key="17">
    <source>
        <dbReference type="PROSITE" id="PS50886"/>
    </source>
</evidence>
<evidence type="ECO:0000256" key="2">
    <source>
        <dbReference type="ARBA" id="ARBA00008653"/>
    </source>
</evidence>
<proteinExistence type="inferred from homology"/>
<dbReference type="InterPro" id="IPR009061">
    <property type="entry name" value="DNA-bd_dom_put_sf"/>
</dbReference>
<name>A0A9D0ZTV3_9FIRM</name>
<evidence type="ECO:0000256" key="16">
    <source>
        <dbReference type="PROSITE-ProRule" id="PRU00209"/>
    </source>
</evidence>
<keyword evidence="11 16" id="KW-0694">RNA-binding</keyword>
<dbReference type="FunFam" id="3.50.40.10:FF:000001">
    <property type="entry name" value="Phenylalanine--tRNA ligase beta subunit"/>
    <property type="match status" value="1"/>
</dbReference>
<dbReference type="GO" id="GO:0006432">
    <property type="term" value="P:phenylalanyl-tRNA aminoacylation"/>
    <property type="evidence" value="ECO:0007669"/>
    <property type="project" value="UniProtKB-UniRule"/>
</dbReference>
<comment type="cofactor">
    <cofactor evidence="15">
        <name>Mg(2+)</name>
        <dbReference type="ChEBI" id="CHEBI:18420"/>
    </cofactor>
    <text evidence="15">Binds 2 magnesium ions per tetramer.</text>
</comment>
<evidence type="ECO:0000256" key="13">
    <source>
        <dbReference type="ARBA" id="ARBA00023146"/>
    </source>
</evidence>
<accession>A0A9D0ZTV3</accession>
<evidence type="ECO:0000256" key="4">
    <source>
        <dbReference type="ARBA" id="ARBA00022490"/>
    </source>
</evidence>
<evidence type="ECO:0000313" key="21">
    <source>
        <dbReference type="Proteomes" id="UP000886786"/>
    </source>
</evidence>
<feature type="binding site" evidence="15">
    <location>
        <position position="466"/>
    </location>
    <ligand>
        <name>Mg(2+)</name>
        <dbReference type="ChEBI" id="CHEBI:18420"/>
        <note>shared with alpha subunit</note>
    </ligand>
</feature>
<evidence type="ECO:0000256" key="6">
    <source>
        <dbReference type="ARBA" id="ARBA00022598"/>
    </source>
</evidence>
<dbReference type="Gene3D" id="3.50.40.10">
    <property type="entry name" value="Phenylalanyl-trna Synthetase, Chain B, domain 3"/>
    <property type="match status" value="1"/>
</dbReference>
<organism evidence="20 21">
    <name type="scientific">Candidatus Coprosoma intestinipullorum</name>
    <dbReference type="NCBI Taxonomy" id="2840752"/>
    <lineage>
        <taxon>Bacteria</taxon>
        <taxon>Bacillati</taxon>
        <taxon>Bacillota</taxon>
        <taxon>Bacillota incertae sedis</taxon>
        <taxon>Candidatus Coprosoma</taxon>
    </lineage>
</organism>
<reference evidence="20" key="1">
    <citation type="submission" date="2020-10" db="EMBL/GenBank/DDBJ databases">
        <authorList>
            <person name="Gilroy R."/>
        </authorList>
    </citation>
    <scope>NUCLEOTIDE SEQUENCE</scope>
    <source>
        <strain evidence="20">CHK147-3167</strain>
    </source>
</reference>
<dbReference type="GO" id="GO:0009328">
    <property type="term" value="C:phenylalanine-tRNA ligase complex"/>
    <property type="evidence" value="ECO:0007669"/>
    <property type="project" value="TreeGrafter"/>
</dbReference>
<dbReference type="Gene3D" id="2.40.50.140">
    <property type="entry name" value="Nucleic acid-binding proteins"/>
    <property type="match status" value="1"/>
</dbReference>
<comment type="similarity">
    <text evidence="2 15">Belongs to the phenylalanyl-tRNA synthetase beta subunit family. Type 1 subfamily.</text>
</comment>
<dbReference type="FunFam" id="3.30.56.10:FF:000002">
    <property type="entry name" value="Phenylalanine--tRNA ligase beta subunit"/>
    <property type="match status" value="1"/>
</dbReference>
<keyword evidence="12 15" id="KW-0648">Protein biosynthesis</keyword>
<dbReference type="SMART" id="SM00874">
    <property type="entry name" value="B5"/>
    <property type="match status" value="1"/>
</dbReference>
<keyword evidence="6 15" id="KW-0436">Ligase</keyword>
<dbReference type="Pfam" id="PF17759">
    <property type="entry name" value="tRNA_synthFbeta"/>
    <property type="match status" value="1"/>
</dbReference>
<dbReference type="Gene3D" id="3.30.930.10">
    <property type="entry name" value="Bira Bifunctional Protein, Domain 2"/>
    <property type="match status" value="1"/>
</dbReference>
<evidence type="ECO:0000256" key="10">
    <source>
        <dbReference type="ARBA" id="ARBA00022842"/>
    </source>
</evidence>
<keyword evidence="5 16" id="KW-0820">tRNA-binding</keyword>
<dbReference type="HAMAP" id="MF_00283">
    <property type="entry name" value="Phe_tRNA_synth_beta1"/>
    <property type="match status" value="1"/>
</dbReference>
<evidence type="ECO:0000256" key="5">
    <source>
        <dbReference type="ARBA" id="ARBA00022555"/>
    </source>
</evidence>
<keyword evidence="7 15" id="KW-0479">Metal-binding</keyword>
<dbReference type="PROSITE" id="PS51483">
    <property type="entry name" value="B5"/>
    <property type="match status" value="1"/>
</dbReference>
<dbReference type="SUPFAM" id="SSF55681">
    <property type="entry name" value="Class II aaRS and biotin synthetases"/>
    <property type="match status" value="1"/>
</dbReference>
<dbReference type="PROSITE" id="PS50886">
    <property type="entry name" value="TRBD"/>
    <property type="match status" value="1"/>
</dbReference>
<dbReference type="PROSITE" id="PS51447">
    <property type="entry name" value="FDX_ACB"/>
    <property type="match status" value="1"/>
</dbReference>
<dbReference type="SUPFAM" id="SSF54991">
    <property type="entry name" value="Anticodon-binding domain of PheRS"/>
    <property type="match status" value="1"/>
</dbReference>
<dbReference type="GO" id="GO:0005524">
    <property type="term" value="F:ATP binding"/>
    <property type="evidence" value="ECO:0007669"/>
    <property type="project" value="UniProtKB-UniRule"/>
</dbReference>
<feature type="binding site" evidence="15">
    <location>
        <position position="465"/>
    </location>
    <ligand>
        <name>Mg(2+)</name>
        <dbReference type="ChEBI" id="CHEBI:18420"/>
        <note>shared with alpha subunit</note>
    </ligand>
</feature>
<dbReference type="PANTHER" id="PTHR10947">
    <property type="entry name" value="PHENYLALANYL-TRNA SYNTHETASE BETA CHAIN AND LEUCINE-RICH REPEAT-CONTAINING PROTEIN 47"/>
    <property type="match status" value="1"/>
</dbReference>
<evidence type="ECO:0000256" key="9">
    <source>
        <dbReference type="ARBA" id="ARBA00022840"/>
    </source>
</evidence>
<dbReference type="InterPro" id="IPR012340">
    <property type="entry name" value="NA-bd_OB-fold"/>
</dbReference>
<dbReference type="InterPro" id="IPR036690">
    <property type="entry name" value="Fdx_antiC-bd_sf"/>
</dbReference>
<dbReference type="SMART" id="SM00896">
    <property type="entry name" value="FDX-ACB"/>
    <property type="match status" value="1"/>
</dbReference>
<dbReference type="AlphaFoldDB" id="A0A9D0ZTV3"/>
<dbReference type="Pfam" id="PF03147">
    <property type="entry name" value="FDX-ACB"/>
    <property type="match status" value="1"/>
</dbReference>
<evidence type="ECO:0000256" key="1">
    <source>
        <dbReference type="ARBA" id="ARBA00004496"/>
    </source>
</evidence>
<keyword evidence="4 15" id="KW-0963">Cytoplasm</keyword>
<dbReference type="InterPro" id="IPR002547">
    <property type="entry name" value="tRNA-bd_dom"/>
</dbReference>
<dbReference type="Proteomes" id="UP000886786">
    <property type="component" value="Unassembled WGS sequence"/>
</dbReference>
<feature type="binding site" evidence="15">
    <location>
        <position position="462"/>
    </location>
    <ligand>
        <name>Mg(2+)</name>
        <dbReference type="ChEBI" id="CHEBI:18420"/>
        <note>shared with alpha subunit</note>
    </ligand>
</feature>
<dbReference type="InterPro" id="IPR020825">
    <property type="entry name" value="Phe-tRNA_synthase-like_B3/B4"/>
</dbReference>
<dbReference type="GO" id="GO:0004826">
    <property type="term" value="F:phenylalanine-tRNA ligase activity"/>
    <property type="evidence" value="ECO:0007669"/>
    <property type="project" value="UniProtKB-UniRule"/>
</dbReference>
<evidence type="ECO:0000256" key="14">
    <source>
        <dbReference type="ARBA" id="ARBA00049255"/>
    </source>
</evidence>
<dbReference type="InterPro" id="IPR045864">
    <property type="entry name" value="aa-tRNA-synth_II/BPL/LPL"/>
</dbReference>
<evidence type="ECO:0000256" key="7">
    <source>
        <dbReference type="ARBA" id="ARBA00022723"/>
    </source>
</evidence>
<dbReference type="EMBL" id="DVFV01000124">
    <property type="protein sequence ID" value="HIQ91407.1"/>
    <property type="molecule type" value="Genomic_DNA"/>
</dbReference>
<dbReference type="SUPFAM" id="SSF56037">
    <property type="entry name" value="PheT/TilS domain"/>
    <property type="match status" value="1"/>
</dbReference>
<dbReference type="NCBIfam" id="TIGR00472">
    <property type="entry name" value="pheT_bact"/>
    <property type="match status" value="1"/>
</dbReference>
<evidence type="ECO:0000256" key="11">
    <source>
        <dbReference type="ARBA" id="ARBA00022884"/>
    </source>
</evidence>
<dbReference type="Pfam" id="PF03483">
    <property type="entry name" value="B3_4"/>
    <property type="match status" value="1"/>
</dbReference>
<gene>
    <name evidence="15" type="primary">pheT</name>
    <name evidence="20" type="ORF">IAB27_07290</name>
</gene>
<dbReference type="Gene3D" id="3.30.70.380">
    <property type="entry name" value="Ferrodoxin-fold anticodon-binding domain"/>
    <property type="match status" value="1"/>
</dbReference>
<feature type="domain" description="TRNA-binding" evidence="17">
    <location>
        <begin position="39"/>
        <end position="152"/>
    </location>
</feature>
<comment type="subunit">
    <text evidence="3 15">Tetramer of two alpha and two beta subunits.</text>
</comment>
<evidence type="ECO:0000313" key="20">
    <source>
        <dbReference type="EMBL" id="HIQ91407.1"/>
    </source>
</evidence>
<dbReference type="InterPro" id="IPR004532">
    <property type="entry name" value="Phe-tRNA-ligase_IIc_bsu_bact"/>
</dbReference>
<dbReference type="InterPro" id="IPR005147">
    <property type="entry name" value="tRNA_synthase_B5-dom"/>
</dbReference>
<keyword evidence="10 15" id="KW-0460">Magnesium</keyword>
<dbReference type="GO" id="GO:0000049">
    <property type="term" value="F:tRNA binding"/>
    <property type="evidence" value="ECO:0007669"/>
    <property type="project" value="UniProtKB-UniRule"/>
</dbReference>
<dbReference type="PANTHER" id="PTHR10947:SF0">
    <property type="entry name" value="PHENYLALANINE--TRNA LIGASE BETA SUBUNIT"/>
    <property type="match status" value="1"/>
</dbReference>
<comment type="catalytic activity">
    <reaction evidence="14 15">
        <text>tRNA(Phe) + L-phenylalanine + ATP = L-phenylalanyl-tRNA(Phe) + AMP + diphosphate + H(+)</text>
        <dbReference type="Rhea" id="RHEA:19413"/>
        <dbReference type="Rhea" id="RHEA-COMP:9668"/>
        <dbReference type="Rhea" id="RHEA-COMP:9699"/>
        <dbReference type="ChEBI" id="CHEBI:15378"/>
        <dbReference type="ChEBI" id="CHEBI:30616"/>
        <dbReference type="ChEBI" id="CHEBI:33019"/>
        <dbReference type="ChEBI" id="CHEBI:58095"/>
        <dbReference type="ChEBI" id="CHEBI:78442"/>
        <dbReference type="ChEBI" id="CHEBI:78531"/>
        <dbReference type="ChEBI" id="CHEBI:456215"/>
        <dbReference type="EC" id="6.1.1.20"/>
    </reaction>
</comment>
<keyword evidence="13 15" id="KW-0030">Aminoacyl-tRNA synthetase</keyword>
<evidence type="ECO:0000256" key="3">
    <source>
        <dbReference type="ARBA" id="ARBA00011209"/>
    </source>
</evidence>
<dbReference type="SUPFAM" id="SSF46955">
    <property type="entry name" value="Putative DNA-binding domain"/>
    <property type="match status" value="1"/>
</dbReference>
<keyword evidence="9 15" id="KW-0067">ATP-binding</keyword>
<dbReference type="GO" id="GO:0016740">
    <property type="term" value="F:transferase activity"/>
    <property type="evidence" value="ECO:0007669"/>
    <property type="project" value="UniProtKB-ARBA"/>
</dbReference>
<comment type="subcellular location">
    <subcellularLocation>
        <location evidence="1 15">Cytoplasm</location>
    </subcellularLocation>
</comment>
<feature type="domain" description="FDX-ACB" evidence="18">
    <location>
        <begin position="696"/>
        <end position="789"/>
    </location>
</feature>
<dbReference type="InterPro" id="IPR005146">
    <property type="entry name" value="B3/B4_tRNA-bd"/>
</dbReference>
<dbReference type="InterPro" id="IPR005121">
    <property type="entry name" value="Fdx_antiC-bd"/>
</dbReference>
<reference evidence="20" key="2">
    <citation type="journal article" date="2021" name="PeerJ">
        <title>Extensive microbial diversity within the chicken gut microbiome revealed by metagenomics and culture.</title>
        <authorList>
            <person name="Gilroy R."/>
            <person name="Ravi A."/>
            <person name="Getino M."/>
            <person name="Pursley I."/>
            <person name="Horton D.L."/>
            <person name="Alikhan N.F."/>
            <person name="Baker D."/>
            <person name="Gharbi K."/>
            <person name="Hall N."/>
            <person name="Watson M."/>
            <person name="Adriaenssens E.M."/>
            <person name="Foster-Nyarko E."/>
            <person name="Jarju S."/>
            <person name="Secka A."/>
            <person name="Antonio M."/>
            <person name="Oren A."/>
            <person name="Chaudhuri R.R."/>
            <person name="La Ragione R."/>
            <person name="Hildebrand F."/>
            <person name="Pallen M.J."/>
        </authorList>
    </citation>
    <scope>NUCLEOTIDE SEQUENCE</scope>
    <source>
        <strain evidence="20">CHK147-3167</strain>
    </source>
</reference>
<dbReference type="CDD" id="cd02796">
    <property type="entry name" value="tRNA_bind_bactPheRS"/>
    <property type="match status" value="1"/>
</dbReference>
<evidence type="ECO:0000259" key="19">
    <source>
        <dbReference type="PROSITE" id="PS51483"/>
    </source>
</evidence>
<dbReference type="EC" id="6.1.1.20" evidence="15"/>
<sequence length="789" mass="88499">MKVSRKFLNDYIDIDGISTQDLADKLVSVGNEYDSVSKFVPATNLVIGHVVECEMHPESKKLHICKIDLGDEIVQIVCGAPNMRKGLKVIVARVGANLPGGVIKKTKLAGYESNGMVCAFSELGIPHKFLRKEDIEGIYELPEDAPVGEDPLKYLGLDDEVIDFDFTSNRADMLSMIGIAYETGAAYGKDIKLPENECEEIAEDVNDIYKIDVKTDKCMAYLGKMVRGVKVGESPEFIRNRLMASDIRPINNVVDISNYVMLEYGTPLHFFDADKLGNKVIVRDAKKGEKLVTLDGVERKLDESDIVIANDKEAVALAGVMGGLDTEVTSETKNIFIECAIFDKTSVRVTSKKILRSESSNRFEKGIDPNRILPAIKRAAYLLNKYAGGSVLTGVAGVDKTSKEDKVIKVTLDKINKVLGMSLSKDDVIDSLERLKFKVSFDNGEFTVLVPTRRLDVNIREDIIEEVGRIYGYDKIKGVLPEVSIKCGGRSKLEEMNRTLRDKLISLGLNQVLTYSLLSDRQSSLFNDDKNKVYLLNPMSEDRKVLRTTLLASLLEVFEYNYAHNAESVNIFETASVYFTDDDYSEKPRIAGLMYGDYMVNAWEGIKARVNFYTLKGVLTNVIEYLGLGSRLRFEEAQRKDMHPYRCANILIGREVIGFMGQVHPSVCDKEVYVFELDVDKIMNQKVKNIKYKEYSKYPSVSKDLAFLAPKDMKSEDILEVIKRSAGRLLSDAFVFDVYEGDGVSDGMKSIAYNLTFTSFDRTLSDEEVNKITENVVKNVHDKLGLELR</sequence>
<dbReference type="Pfam" id="PF01588">
    <property type="entry name" value="tRNA_bind"/>
    <property type="match status" value="1"/>
</dbReference>
<protein>
    <recommendedName>
        <fullName evidence="15">Phenylalanine--tRNA ligase beta subunit</fullName>
        <ecNumber evidence="15">6.1.1.20</ecNumber>
    </recommendedName>
    <alternativeName>
        <fullName evidence="15">Phenylalanyl-tRNA synthetase beta subunit</fullName>
        <shortName evidence="15">PheRS</shortName>
    </alternativeName>
</protein>
<dbReference type="SUPFAM" id="SSF50249">
    <property type="entry name" value="Nucleic acid-binding proteins"/>
    <property type="match status" value="1"/>
</dbReference>
<evidence type="ECO:0000259" key="18">
    <source>
        <dbReference type="PROSITE" id="PS51447"/>
    </source>
</evidence>
<dbReference type="FunFam" id="3.30.70.380:FF:000001">
    <property type="entry name" value="Phenylalanine--tRNA ligase beta subunit"/>
    <property type="match status" value="1"/>
</dbReference>
<dbReference type="InterPro" id="IPR041616">
    <property type="entry name" value="PheRS_beta_core"/>
</dbReference>
<evidence type="ECO:0000256" key="12">
    <source>
        <dbReference type="ARBA" id="ARBA00022917"/>
    </source>
</evidence>
<evidence type="ECO:0000256" key="15">
    <source>
        <dbReference type="HAMAP-Rule" id="MF_00283"/>
    </source>
</evidence>
<dbReference type="InterPro" id="IPR045060">
    <property type="entry name" value="Phe-tRNA-ligase_IIc_bsu"/>
</dbReference>
<dbReference type="GO" id="GO:0140096">
    <property type="term" value="F:catalytic activity, acting on a protein"/>
    <property type="evidence" value="ECO:0007669"/>
    <property type="project" value="UniProtKB-ARBA"/>
</dbReference>
<dbReference type="Pfam" id="PF03484">
    <property type="entry name" value="B5"/>
    <property type="match status" value="1"/>
</dbReference>
<dbReference type="CDD" id="cd00769">
    <property type="entry name" value="PheRS_beta_core"/>
    <property type="match status" value="1"/>
</dbReference>
<dbReference type="InterPro" id="IPR033714">
    <property type="entry name" value="tRNA_bind_bactPheRS"/>
</dbReference>
<dbReference type="SMART" id="SM00873">
    <property type="entry name" value="B3_4"/>
    <property type="match status" value="1"/>
</dbReference>
<feature type="binding site" evidence="15">
    <location>
        <position position="456"/>
    </location>
    <ligand>
        <name>Mg(2+)</name>
        <dbReference type="ChEBI" id="CHEBI:18420"/>
        <note>shared with alpha subunit</note>
    </ligand>
</feature>
<dbReference type="FunFam" id="2.40.50.140:FF:000045">
    <property type="entry name" value="Phenylalanine--tRNA ligase beta subunit"/>
    <property type="match status" value="1"/>
</dbReference>
<evidence type="ECO:0000256" key="8">
    <source>
        <dbReference type="ARBA" id="ARBA00022741"/>
    </source>
</evidence>
<dbReference type="Gene3D" id="3.30.56.10">
    <property type="match status" value="2"/>
</dbReference>
<dbReference type="NCBIfam" id="NF045760">
    <property type="entry name" value="YtpR"/>
    <property type="match status" value="1"/>
</dbReference>